<proteinExistence type="predicted"/>
<dbReference type="Pfam" id="PF10825">
    <property type="entry name" value="DUF2752"/>
    <property type="match status" value="1"/>
</dbReference>
<feature type="transmembrane region" description="Helical" evidence="1">
    <location>
        <begin position="68"/>
        <end position="85"/>
    </location>
</feature>
<protein>
    <submittedName>
        <fullName evidence="2">DUF2752 domain-containing protein</fullName>
    </submittedName>
</protein>
<comment type="caution">
    <text evidence="2">The sequence shown here is derived from an EMBL/GenBank/DDBJ whole genome shotgun (WGS) entry which is preliminary data.</text>
</comment>
<evidence type="ECO:0000313" key="3">
    <source>
        <dbReference type="Proteomes" id="UP000243002"/>
    </source>
</evidence>
<gene>
    <name evidence="2" type="ORF">C7K55_02990</name>
</gene>
<dbReference type="AlphaFoldDB" id="A0A2P7N0R0"/>
<dbReference type="Proteomes" id="UP000243002">
    <property type="component" value="Unassembled WGS sequence"/>
</dbReference>
<keyword evidence="1" id="KW-0472">Membrane</keyword>
<name>A0A2P7N0R0_9CYAN</name>
<reference evidence="2 3" key="1">
    <citation type="journal article" date="2018" name="Environ. Microbiol.">
        <title>Ecological and genomic features of two widespread freshwater picocyanobacteria.</title>
        <authorList>
            <person name="Cabello-Yeves P.J."/>
            <person name="Picazo A."/>
            <person name="Camacho A."/>
            <person name="Callieri C."/>
            <person name="Rosselli R."/>
            <person name="Roda-Garcia J.J."/>
            <person name="Coutinho F.H."/>
            <person name="Rodriguez-Valera F."/>
        </authorList>
    </citation>
    <scope>NUCLEOTIDE SEQUENCE [LARGE SCALE GENOMIC DNA]</scope>
    <source>
        <strain evidence="2 3">Tous</strain>
    </source>
</reference>
<keyword evidence="1" id="KW-0812">Transmembrane</keyword>
<organism evidence="2 3">
    <name type="scientific">Cyanobium usitatum str. Tous</name>
    <dbReference type="NCBI Taxonomy" id="2116684"/>
    <lineage>
        <taxon>Bacteria</taxon>
        <taxon>Bacillati</taxon>
        <taxon>Cyanobacteriota</taxon>
        <taxon>Cyanophyceae</taxon>
        <taxon>Synechococcales</taxon>
        <taxon>Prochlorococcaceae</taxon>
        <taxon>Cyanobium</taxon>
    </lineage>
</organism>
<dbReference type="InterPro" id="IPR021215">
    <property type="entry name" value="DUF2752"/>
</dbReference>
<evidence type="ECO:0000313" key="2">
    <source>
        <dbReference type="EMBL" id="PSJ07026.1"/>
    </source>
</evidence>
<keyword evidence="3" id="KW-1185">Reference proteome</keyword>
<sequence>MGLWSCPLRQLTGIPCPTCYLTRSVLATLHGDLAQAMEWHAFGPVLVGLALALGLWTLLGGRLASRRLLQLACAAALLAFGYWLLRLWGWSQGQPLPT</sequence>
<accession>A0A2P7N0R0</accession>
<dbReference type="EMBL" id="PXXO01000002">
    <property type="protein sequence ID" value="PSJ07026.1"/>
    <property type="molecule type" value="Genomic_DNA"/>
</dbReference>
<dbReference type="OrthoDB" id="466478at2"/>
<feature type="transmembrane region" description="Helical" evidence="1">
    <location>
        <begin position="39"/>
        <end position="59"/>
    </location>
</feature>
<evidence type="ECO:0000256" key="1">
    <source>
        <dbReference type="SAM" id="Phobius"/>
    </source>
</evidence>
<keyword evidence="1" id="KW-1133">Transmembrane helix</keyword>